<dbReference type="EMBL" id="FNRM01000003">
    <property type="protein sequence ID" value="SEA40342.1"/>
    <property type="molecule type" value="Genomic_DNA"/>
</dbReference>
<evidence type="ECO:0000256" key="1">
    <source>
        <dbReference type="SAM" id="Phobius"/>
    </source>
</evidence>
<feature type="transmembrane region" description="Helical" evidence="1">
    <location>
        <begin position="15"/>
        <end position="32"/>
    </location>
</feature>
<dbReference type="AlphaFoldDB" id="A0A1H4AXI0"/>
<feature type="transmembrane region" description="Helical" evidence="1">
    <location>
        <begin position="38"/>
        <end position="62"/>
    </location>
</feature>
<dbReference type="Proteomes" id="UP000198773">
    <property type="component" value="Unassembled WGS sequence"/>
</dbReference>
<keyword evidence="1" id="KW-0472">Membrane</keyword>
<feature type="transmembrane region" description="Helical" evidence="1">
    <location>
        <begin position="74"/>
        <end position="96"/>
    </location>
</feature>
<reference evidence="2 3" key="1">
    <citation type="submission" date="2016-10" db="EMBL/GenBank/DDBJ databases">
        <authorList>
            <person name="de Groot N.N."/>
        </authorList>
    </citation>
    <scope>NUCLEOTIDE SEQUENCE [LARGE SCALE GENOMIC DNA]</scope>
    <source>
        <strain evidence="2 3">CGMCC 1.3430</strain>
    </source>
</reference>
<organism evidence="2 3">
    <name type="scientific">Alkalimonas amylolytica</name>
    <dbReference type="NCBI Taxonomy" id="152573"/>
    <lineage>
        <taxon>Bacteria</taxon>
        <taxon>Pseudomonadati</taxon>
        <taxon>Pseudomonadota</taxon>
        <taxon>Gammaproteobacteria</taxon>
        <taxon>Alkalimonas</taxon>
    </lineage>
</organism>
<protein>
    <recommendedName>
        <fullName evidence="4">Integral membrane protein</fullName>
    </recommendedName>
</protein>
<proteinExistence type="predicted"/>
<evidence type="ECO:0008006" key="4">
    <source>
        <dbReference type="Google" id="ProtNLM"/>
    </source>
</evidence>
<evidence type="ECO:0000313" key="3">
    <source>
        <dbReference type="Proteomes" id="UP000198773"/>
    </source>
</evidence>
<accession>A0A1H4AXI0</accession>
<keyword evidence="3" id="KW-1185">Reference proteome</keyword>
<keyword evidence="1" id="KW-1133">Transmembrane helix</keyword>
<keyword evidence="1" id="KW-0812">Transmembrane</keyword>
<gene>
    <name evidence="2" type="ORF">SAMN04488051_10362</name>
</gene>
<evidence type="ECO:0000313" key="2">
    <source>
        <dbReference type="EMBL" id="SEA40342.1"/>
    </source>
</evidence>
<name>A0A1H4AXI0_ALKAM</name>
<sequence>MDINNKYETVHTHNLVRLEHTALLLVMVWLAYMNYQSINWYLFTALFLSIDIIGFYPGIIYYKFISKNVPKLFYAIYNISHSYLTWIVFSLFWLYFYGPDYVLLAPWIHLMADRGLFGNTLKAYHIAFNIEKNKHFESFEKIIYK</sequence>
<dbReference type="STRING" id="152573.SAMN04488051_10362"/>